<keyword evidence="2" id="KW-1003">Cell membrane</keyword>
<accession>A0A1G2DXU7</accession>
<evidence type="ECO:0000259" key="6">
    <source>
        <dbReference type="Pfam" id="PF00535"/>
    </source>
</evidence>
<dbReference type="AlphaFoldDB" id="A0A1G2DXU7"/>
<dbReference type="SUPFAM" id="SSF53448">
    <property type="entry name" value="Nucleotide-diphospho-sugar transferases"/>
    <property type="match status" value="1"/>
</dbReference>
<protein>
    <recommendedName>
        <fullName evidence="6">Glycosyltransferase 2-like domain-containing protein</fullName>
    </recommendedName>
</protein>
<proteinExistence type="predicted"/>
<gene>
    <name evidence="7" type="ORF">A2V72_02765</name>
</gene>
<dbReference type="Gene3D" id="3.90.550.10">
    <property type="entry name" value="Spore Coat Polysaccharide Biosynthesis Protein SpsA, Chain A"/>
    <property type="match status" value="1"/>
</dbReference>
<dbReference type="InterPro" id="IPR001173">
    <property type="entry name" value="Glyco_trans_2-like"/>
</dbReference>
<dbReference type="InterPro" id="IPR029044">
    <property type="entry name" value="Nucleotide-diphossugar_trans"/>
</dbReference>
<evidence type="ECO:0000256" key="4">
    <source>
        <dbReference type="ARBA" id="ARBA00022679"/>
    </source>
</evidence>
<evidence type="ECO:0000256" key="3">
    <source>
        <dbReference type="ARBA" id="ARBA00022676"/>
    </source>
</evidence>
<dbReference type="Pfam" id="PF00535">
    <property type="entry name" value="Glycos_transf_2"/>
    <property type="match status" value="1"/>
</dbReference>
<dbReference type="PANTHER" id="PTHR43646:SF2">
    <property type="entry name" value="GLYCOSYLTRANSFERASE 2-LIKE DOMAIN-CONTAINING PROTEIN"/>
    <property type="match status" value="1"/>
</dbReference>
<dbReference type="PANTHER" id="PTHR43646">
    <property type="entry name" value="GLYCOSYLTRANSFERASE"/>
    <property type="match status" value="1"/>
</dbReference>
<dbReference type="GO" id="GO:0005886">
    <property type="term" value="C:plasma membrane"/>
    <property type="evidence" value="ECO:0007669"/>
    <property type="project" value="UniProtKB-SubCell"/>
</dbReference>
<comment type="caution">
    <text evidence="7">The sequence shown here is derived from an EMBL/GenBank/DDBJ whole genome shotgun (WGS) entry which is preliminary data.</text>
</comment>
<keyword evidence="3" id="KW-0328">Glycosyltransferase</keyword>
<sequence>MLSIVIPTLNEEKHLALLLESIKKQKFKNYEIIVADAGSKDKTIKIAKKYKCRVVKGGLPARGRNNGAKTAKGDLLLFLDADVVFPKDVFSKVLKEFKKRNLKIATFFLMPSEKENVSSFFFTFFYNVPIFILEKILPHAAMGILIEKKLFDKLNGFNEEIKLAEDHDLARRAGKLAKYGILKSAKLYVSDRRFKKEGWLKTYSKYLLAEGHMILIGPVKSDIFKYKFDHYLKKKLDKKK</sequence>
<dbReference type="EMBL" id="MHLW01000027">
    <property type="protein sequence ID" value="OGZ17738.1"/>
    <property type="molecule type" value="Genomic_DNA"/>
</dbReference>
<evidence type="ECO:0000256" key="5">
    <source>
        <dbReference type="ARBA" id="ARBA00023136"/>
    </source>
</evidence>
<keyword evidence="4" id="KW-0808">Transferase</keyword>
<keyword evidence="5" id="KW-0472">Membrane</keyword>
<reference evidence="7 8" key="1">
    <citation type="journal article" date="2016" name="Nat. Commun.">
        <title>Thousands of microbial genomes shed light on interconnected biogeochemical processes in an aquifer system.</title>
        <authorList>
            <person name="Anantharaman K."/>
            <person name="Brown C.T."/>
            <person name="Hug L.A."/>
            <person name="Sharon I."/>
            <person name="Castelle C.J."/>
            <person name="Probst A.J."/>
            <person name="Thomas B.C."/>
            <person name="Singh A."/>
            <person name="Wilkins M.J."/>
            <person name="Karaoz U."/>
            <person name="Brodie E.L."/>
            <person name="Williams K.H."/>
            <person name="Hubbard S.S."/>
            <person name="Banfield J.F."/>
        </authorList>
    </citation>
    <scope>NUCLEOTIDE SEQUENCE [LARGE SCALE GENOMIC DNA]</scope>
</reference>
<comment type="subcellular location">
    <subcellularLocation>
        <location evidence="1">Cell membrane</location>
    </subcellularLocation>
</comment>
<evidence type="ECO:0000313" key="7">
    <source>
        <dbReference type="EMBL" id="OGZ17738.1"/>
    </source>
</evidence>
<organism evidence="7 8">
    <name type="scientific">Candidatus Nealsonbacteria bacterium RBG_13_37_56</name>
    <dbReference type="NCBI Taxonomy" id="1801661"/>
    <lineage>
        <taxon>Bacteria</taxon>
        <taxon>Candidatus Nealsoniibacteriota</taxon>
    </lineage>
</organism>
<dbReference type="Proteomes" id="UP000178893">
    <property type="component" value="Unassembled WGS sequence"/>
</dbReference>
<evidence type="ECO:0000256" key="2">
    <source>
        <dbReference type="ARBA" id="ARBA00022475"/>
    </source>
</evidence>
<name>A0A1G2DXU7_9BACT</name>
<feature type="domain" description="Glycosyltransferase 2-like" evidence="6">
    <location>
        <begin position="3"/>
        <end position="116"/>
    </location>
</feature>
<evidence type="ECO:0000256" key="1">
    <source>
        <dbReference type="ARBA" id="ARBA00004236"/>
    </source>
</evidence>
<dbReference type="GO" id="GO:0016757">
    <property type="term" value="F:glycosyltransferase activity"/>
    <property type="evidence" value="ECO:0007669"/>
    <property type="project" value="UniProtKB-KW"/>
</dbReference>
<evidence type="ECO:0000313" key="8">
    <source>
        <dbReference type="Proteomes" id="UP000178893"/>
    </source>
</evidence>